<evidence type="ECO:0000256" key="1">
    <source>
        <dbReference type="SAM" id="MobiDB-lite"/>
    </source>
</evidence>
<sequence length="96" mass="10219">MAATVNSVTVPYMEVTTATLSLTAQSTDGADSVHLHPKASSSSSCHGFPATPPPHPALPLHQVKQKLRALGQWECREDRACSGALCDITRRGRGHD</sequence>
<evidence type="ECO:0000313" key="2">
    <source>
        <dbReference type="EMBL" id="CAL1589933.1"/>
    </source>
</evidence>
<reference evidence="2 3" key="1">
    <citation type="submission" date="2024-04" db="EMBL/GenBank/DDBJ databases">
        <authorList>
            <person name="Waldvogel A.-M."/>
            <person name="Schoenle A."/>
        </authorList>
    </citation>
    <scope>NUCLEOTIDE SEQUENCE [LARGE SCALE GENOMIC DNA]</scope>
</reference>
<dbReference type="AlphaFoldDB" id="A0AAV2KIT0"/>
<proteinExistence type="predicted"/>
<protein>
    <submittedName>
        <fullName evidence="2">Uncharacterized protein</fullName>
    </submittedName>
</protein>
<evidence type="ECO:0000313" key="3">
    <source>
        <dbReference type="Proteomes" id="UP001497482"/>
    </source>
</evidence>
<dbReference type="EMBL" id="OZ035841">
    <property type="protein sequence ID" value="CAL1589933.1"/>
    <property type="molecule type" value="Genomic_DNA"/>
</dbReference>
<organism evidence="2 3">
    <name type="scientific">Knipowitschia caucasica</name>
    <name type="common">Caucasian dwarf goby</name>
    <name type="synonym">Pomatoschistus caucasicus</name>
    <dbReference type="NCBI Taxonomy" id="637954"/>
    <lineage>
        <taxon>Eukaryota</taxon>
        <taxon>Metazoa</taxon>
        <taxon>Chordata</taxon>
        <taxon>Craniata</taxon>
        <taxon>Vertebrata</taxon>
        <taxon>Euteleostomi</taxon>
        <taxon>Actinopterygii</taxon>
        <taxon>Neopterygii</taxon>
        <taxon>Teleostei</taxon>
        <taxon>Neoteleostei</taxon>
        <taxon>Acanthomorphata</taxon>
        <taxon>Gobiaria</taxon>
        <taxon>Gobiiformes</taxon>
        <taxon>Gobioidei</taxon>
        <taxon>Gobiidae</taxon>
        <taxon>Gobiinae</taxon>
        <taxon>Knipowitschia</taxon>
    </lineage>
</organism>
<name>A0AAV2KIT0_KNICA</name>
<keyword evidence="3" id="KW-1185">Reference proteome</keyword>
<accession>A0AAV2KIT0</accession>
<feature type="region of interest" description="Disordered" evidence="1">
    <location>
        <begin position="28"/>
        <end position="58"/>
    </location>
</feature>
<gene>
    <name evidence="2" type="ORF">KC01_LOCUS19522</name>
</gene>
<dbReference type="Proteomes" id="UP001497482">
    <property type="component" value="Chromosome 19"/>
</dbReference>